<dbReference type="Proteomes" id="UP000053831">
    <property type="component" value="Unassembled WGS sequence"/>
</dbReference>
<feature type="region of interest" description="Disordered" evidence="1">
    <location>
        <begin position="240"/>
        <end position="261"/>
    </location>
</feature>
<dbReference type="AlphaFoldDB" id="A0A0M9VT16"/>
<gene>
    <name evidence="2" type="ORF">ESCO_002571</name>
</gene>
<protein>
    <recommendedName>
        <fullName evidence="4">VOC domain-containing protein</fullName>
    </recommendedName>
</protein>
<evidence type="ECO:0000313" key="3">
    <source>
        <dbReference type="Proteomes" id="UP000053831"/>
    </source>
</evidence>
<keyword evidence="3" id="KW-1185">Reference proteome</keyword>
<dbReference type="PANTHER" id="PTHR35006">
    <property type="entry name" value="GLYOXALASE FAMILY PROTEIN (AFU_ORTHOLOGUE AFUA_5G14830)"/>
    <property type="match status" value="1"/>
</dbReference>
<dbReference type="PANTHER" id="PTHR35006:SF3">
    <property type="entry name" value="GLYOXALASE FAMILY PROTEIN (AFU_ORTHOLOGUE AFUA_3G06020)"/>
    <property type="match status" value="1"/>
</dbReference>
<dbReference type="Gene3D" id="3.10.180.10">
    <property type="entry name" value="2,3-Dihydroxybiphenyl 1,2-Dioxygenase, domain 1"/>
    <property type="match status" value="1"/>
</dbReference>
<dbReference type="InterPro" id="IPR029068">
    <property type="entry name" value="Glyas_Bleomycin-R_OHBP_Dase"/>
</dbReference>
<organism evidence="2 3">
    <name type="scientific">Escovopsis weberi</name>
    <dbReference type="NCBI Taxonomy" id="150374"/>
    <lineage>
        <taxon>Eukaryota</taxon>
        <taxon>Fungi</taxon>
        <taxon>Dikarya</taxon>
        <taxon>Ascomycota</taxon>
        <taxon>Pezizomycotina</taxon>
        <taxon>Sordariomycetes</taxon>
        <taxon>Hypocreomycetidae</taxon>
        <taxon>Hypocreales</taxon>
        <taxon>Hypocreaceae</taxon>
        <taxon>Escovopsis</taxon>
    </lineage>
</organism>
<reference evidence="2 3" key="1">
    <citation type="submission" date="2015-07" db="EMBL/GenBank/DDBJ databases">
        <title>The genome of the fungus Escovopsis weberi, a specialized disease agent of ant agriculture.</title>
        <authorList>
            <person name="de Man T.J."/>
            <person name="Stajich J.E."/>
            <person name="Kubicek C.P."/>
            <person name="Chenthamara K."/>
            <person name="Atanasova L."/>
            <person name="Druzhinina I.S."/>
            <person name="Birnbaum S."/>
            <person name="Barribeau S.M."/>
            <person name="Teiling C."/>
            <person name="Suen G."/>
            <person name="Currie C."/>
            <person name="Gerardo N.M."/>
        </authorList>
    </citation>
    <scope>NUCLEOTIDE SEQUENCE [LARGE SCALE GENOMIC DNA]</scope>
</reference>
<comment type="caution">
    <text evidence="2">The sequence shown here is derived from an EMBL/GenBank/DDBJ whole genome shotgun (WGS) entry which is preliminary data.</text>
</comment>
<name>A0A0M9VT16_ESCWE</name>
<sequence length="261" mass="27556">MALPVVEVSHLASSTSFYAAVLQSLGLRFLDSTPDRSSVTFGINGSSMLQIRLMSSPRSSYLLLGAPTPSAVADFRAAALRANPASSPDRNANSSTRAVVNDLDGNTIEVIFGDGDLDGGSYEYSRSTIIVNKTTRILQWNYKSASGSGYNHSSSSNANYAGPGSNYASSNYNLGSTQRTTVQRGVSYEARSYAPAPSEAPASTFSQESKTSTLLNATTMVGTLLGVAAGAALTYKMVTNKDKDQAPNQDTRPSAPKRKHS</sequence>
<proteinExistence type="predicted"/>
<evidence type="ECO:0008006" key="4">
    <source>
        <dbReference type="Google" id="ProtNLM"/>
    </source>
</evidence>
<evidence type="ECO:0000313" key="2">
    <source>
        <dbReference type="EMBL" id="KOS18319.1"/>
    </source>
</evidence>
<dbReference type="EMBL" id="LGSR01000022">
    <property type="protein sequence ID" value="KOS18319.1"/>
    <property type="molecule type" value="Genomic_DNA"/>
</dbReference>
<dbReference type="STRING" id="150374.A0A0M9VT16"/>
<accession>A0A0M9VT16</accession>
<dbReference type="OrthoDB" id="10249419at2759"/>
<dbReference type="SUPFAM" id="SSF54593">
    <property type="entry name" value="Glyoxalase/Bleomycin resistance protein/Dihydroxybiphenyl dioxygenase"/>
    <property type="match status" value="1"/>
</dbReference>
<evidence type="ECO:0000256" key="1">
    <source>
        <dbReference type="SAM" id="MobiDB-lite"/>
    </source>
</evidence>